<evidence type="ECO:0000313" key="2">
    <source>
        <dbReference type="Proteomes" id="UP001500567"/>
    </source>
</evidence>
<keyword evidence="2" id="KW-1185">Reference proteome</keyword>
<sequence length="283" mass="31869">MMNTGTELLDSQIKAKREQLRRQDPSHKYHGMPPVYHSTFHLYLRWVLARIRPPRIGSDGTPPPPLINVYDDEFQRVVALYKRAPISLNEVGAFLEELFGEQFEATFDRIANANDYEYVADTLSEETDLLNPTSATVVRALTWLREQGELLKVTSHSLPDNIMPSVPDSLPQEVSLAIEPVELAVKTTVKLDLRQVALLYIYQGKVIPPAPEADAIAKQYHHKSGHSLYNRSLKLLEPADRTGVSVKARPKMIKDITAVIPLLTGAAQQKAKKELEKLSNKEK</sequence>
<gene>
    <name evidence="1" type="ORF">GCM10022408_29940</name>
</gene>
<organism evidence="1 2">
    <name type="scientific">Hymenobacter fastidiosus</name>
    <dbReference type="NCBI Taxonomy" id="486264"/>
    <lineage>
        <taxon>Bacteria</taxon>
        <taxon>Pseudomonadati</taxon>
        <taxon>Bacteroidota</taxon>
        <taxon>Cytophagia</taxon>
        <taxon>Cytophagales</taxon>
        <taxon>Hymenobacteraceae</taxon>
        <taxon>Hymenobacter</taxon>
    </lineage>
</organism>
<accession>A0ABP7SQA9</accession>
<comment type="caution">
    <text evidence="1">The sequence shown here is derived from an EMBL/GenBank/DDBJ whole genome shotgun (WGS) entry which is preliminary data.</text>
</comment>
<reference evidence="2" key="1">
    <citation type="journal article" date="2019" name="Int. J. Syst. Evol. Microbiol.">
        <title>The Global Catalogue of Microorganisms (GCM) 10K type strain sequencing project: providing services to taxonomists for standard genome sequencing and annotation.</title>
        <authorList>
            <consortium name="The Broad Institute Genomics Platform"/>
            <consortium name="The Broad Institute Genome Sequencing Center for Infectious Disease"/>
            <person name="Wu L."/>
            <person name="Ma J."/>
        </authorList>
    </citation>
    <scope>NUCLEOTIDE SEQUENCE [LARGE SCALE GENOMIC DNA]</scope>
    <source>
        <strain evidence="2">JCM 17224</strain>
    </source>
</reference>
<proteinExistence type="predicted"/>
<dbReference type="Proteomes" id="UP001500567">
    <property type="component" value="Unassembled WGS sequence"/>
</dbReference>
<dbReference type="EMBL" id="BAABDJ010000035">
    <property type="protein sequence ID" value="GAA4014716.1"/>
    <property type="molecule type" value="Genomic_DNA"/>
</dbReference>
<evidence type="ECO:0000313" key="1">
    <source>
        <dbReference type="EMBL" id="GAA4014716.1"/>
    </source>
</evidence>
<name>A0ABP7SQA9_9BACT</name>
<protein>
    <submittedName>
        <fullName evidence="1">Uncharacterized protein</fullName>
    </submittedName>
</protein>